<keyword evidence="3" id="KW-0408">Iron</keyword>
<protein>
    <submittedName>
        <fullName evidence="5">2-hydroxyacyl-CoA dehydratase family protein</fullName>
    </submittedName>
</protein>
<keyword evidence="6" id="KW-1185">Reference proteome</keyword>
<evidence type="ECO:0000256" key="2">
    <source>
        <dbReference type="ARBA" id="ARBA00022723"/>
    </source>
</evidence>
<dbReference type="InterPro" id="IPR010327">
    <property type="entry name" value="FldB/FldC_alpha/beta"/>
</dbReference>
<sequence length="375" mass="40068">MNATDTAAHRARAALGAASEDRGLHARRSAAEGRPVVGYVGADVPVELITAAGALPVRLAGDPGRDTALARRYLDGAVDPQVVSVLAAILAPGDRDPRPDLVVISHDCDASVQLFYTLRELRRIGRETFPPVHFVDILHLPGDATRAYNLGRLRRFADQLAAWRGRAISAAELEQAVADHNAARAARRQLARHRAARLPGAEALRWYAAQTAMPPRLYARTLADALSGGTAAPAGRPLFVSGSTHDVADVYRALEHNGWHVVGDSHDWGDGGNQPAVAVPTLSGLADHYTRQALSTAARSARRATELVRDRVRETGAGYVLCYCRRHDDAHRLDQPAQAAAAGVPAALLRDQPYGSVDLADLERQTGQRSAGVAP</sequence>
<dbReference type="Gene3D" id="3.40.50.11900">
    <property type="match status" value="1"/>
</dbReference>
<proteinExistence type="inferred from homology"/>
<gene>
    <name evidence="5" type="ORF">PS467_07340</name>
</gene>
<dbReference type="EMBL" id="CP117522">
    <property type="protein sequence ID" value="WNE95172.1"/>
    <property type="molecule type" value="Genomic_DNA"/>
</dbReference>
<evidence type="ECO:0000256" key="1">
    <source>
        <dbReference type="ARBA" id="ARBA00005806"/>
    </source>
</evidence>
<keyword evidence="2" id="KW-0479">Metal-binding</keyword>
<dbReference type="Gene3D" id="3.40.50.11890">
    <property type="match status" value="1"/>
</dbReference>
<evidence type="ECO:0000313" key="6">
    <source>
        <dbReference type="Proteomes" id="UP001305606"/>
    </source>
</evidence>
<evidence type="ECO:0000256" key="4">
    <source>
        <dbReference type="ARBA" id="ARBA00023014"/>
    </source>
</evidence>
<accession>A0ABY9URJ2</accession>
<organism evidence="5 6">
    <name type="scientific">Streptomyces luomodiensis</name>
    <dbReference type="NCBI Taxonomy" id="3026192"/>
    <lineage>
        <taxon>Bacteria</taxon>
        <taxon>Bacillati</taxon>
        <taxon>Actinomycetota</taxon>
        <taxon>Actinomycetes</taxon>
        <taxon>Kitasatosporales</taxon>
        <taxon>Streptomycetaceae</taxon>
        <taxon>Streptomyces</taxon>
    </lineage>
</organism>
<comment type="similarity">
    <text evidence="1">Belongs to the FldB/FldC dehydratase alpha/beta subunit family.</text>
</comment>
<dbReference type="PANTHER" id="PTHR30548:SF4">
    <property type="entry name" value="SUBUNIT OF OXYGEN-SENSITIVE 2-HYDROXYISOCAPROYL-COA DEHYDRATASE"/>
    <property type="match status" value="1"/>
</dbReference>
<dbReference type="Proteomes" id="UP001305606">
    <property type="component" value="Chromosome"/>
</dbReference>
<evidence type="ECO:0000313" key="5">
    <source>
        <dbReference type="EMBL" id="WNE95172.1"/>
    </source>
</evidence>
<dbReference type="RefSeq" id="WP_311034531.1">
    <property type="nucleotide sequence ID" value="NZ_CP117522.1"/>
</dbReference>
<keyword evidence="4" id="KW-0411">Iron-sulfur</keyword>
<dbReference type="Pfam" id="PF06050">
    <property type="entry name" value="HGD-D"/>
    <property type="match status" value="1"/>
</dbReference>
<dbReference type="PANTHER" id="PTHR30548">
    <property type="entry name" value="2-HYDROXYGLUTARYL-COA DEHYDRATASE, D-COMPONENT-RELATED"/>
    <property type="match status" value="1"/>
</dbReference>
<evidence type="ECO:0000256" key="3">
    <source>
        <dbReference type="ARBA" id="ARBA00023004"/>
    </source>
</evidence>
<name>A0ABY9URJ2_9ACTN</name>
<reference evidence="5 6" key="1">
    <citation type="submission" date="2023-02" db="EMBL/GenBank/DDBJ databases">
        <title>Streptomyces sp. SCA4-21 with antifungal activity against Fusarium oxysporum f. sp. cubense, Streptomyces sp. SCA2-17 with antifungal activity against Fusarium oxysporum f. sp. cubense.</title>
        <authorList>
            <person name="Qi D."/>
        </authorList>
    </citation>
    <scope>NUCLEOTIDE SEQUENCE [LARGE SCALE GENOMIC DNA]</scope>
    <source>
        <strain evidence="5 6">SCA4-21</strain>
    </source>
</reference>
<dbReference type="Gene3D" id="1.20.1270.370">
    <property type="match status" value="1"/>
</dbReference>